<evidence type="ECO:0000313" key="1">
    <source>
        <dbReference type="EMBL" id="SNR85827.1"/>
    </source>
</evidence>
<protein>
    <submittedName>
        <fullName evidence="1">Uncharacterized protein</fullName>
    </submittedName>
</protein>
<dbReference type="RefSeq" id="WP_089280853.1">
    <property type="nucleotide sequence ID" value="NZ_FZOJ01000001.1"/>
</dbReference>
<keyword evidence="2" id="KW-1185">Reference proteome</keyword>
<dbReference type="AlphaFoldDB" id="A0A238ZQZ3"/>
<accession>A0A238ZQZ3</accession>
<dbReference type="EMBL" id="FZOJ01000001">
    <property type="protein sequence ID" value="SNR85827.1"/>
    <property type="molecule type" value="Genomic_DNA"/>
</dbReference>
<proteinExistence type="predicted"/>
<organism evidence="1 2">
    <name type="scientific">Anaerovirgula multivorans</name>
    <dbReference type="NCBI Taxonomy" id="312168"/>
    <lineage>
        <taxon>Bacteria</taxon>
        <taxon>Bacillati</taxon>
        <taxon>Bacillota</taxon>
        <taxon>Clostridia</taxon>
        <taxon>Peptostreptococcales</taxon>
        <taxon>Natronincolaceae</taxon>
        <taxon>Anaerovirgula</taxon>
    </lineage>
</organism>
<dbReference type="OrthoDB" id="2990200at2"/>
<evidence type="ECO:0000313" key="2">
    <source>
        <dbReference type="Proteomes" id="UP000198304"/>
    </source>
</evidence>
<name>A0A238ZQZ3_9FIRM</name>
<sequence>MNDYLKGQVDNYCYMIKTGKPTAVVAIQERYLKEAREIVKEYQLKAYVEDLSDDWKTLWIYKDDYLIEIIKKMPEQPKDVYDHWVLGKIFGYSDDAIKNFIDTKLYDTLCDNI</sequence>
<dbReference type="Proteomes" id="UP000198304">
    <property type="component" value="Unassembled WGS sequence"/>
</dbReference>
<gene>
    <name evidence="1" type="ORF">SAMN05446037_100153</name>
</gene>
<reference evidence="1 2" key="1">
    <citation type="submission" date="2017-06" db="EMBL/GenBank/DDBJ databases">
        <authorList>
            <person name="Kim H.J."/>
            <person name="Triplett B.A."/>
        </authorList>
    </citation>
    <scope>NUCLEOTIDE SEQUENCE [LARGE SCALE GENOMIC DNA]</scope>
    <source>
        <strain evidence="1 2">SCA</strain>
    </source>
</reference>